<dbReference type="Gene3D" id="2.40.160.50">
    <property type="entry name" value="membrane protein fhac: a member of the omp85/tpsb transporter family"/>
    <property type="match status" value="1"/>
</dbReference>
<dbReference type="GO" id="GO:0019867">
    <property type="term" value="C:outer membrane"/>
    <property type="evidence" value="ECO:0007669"/>
    <property type="project" value="InterPro"/>
</dbReference>
<dbReference type="InterPro" id="IPR000184">
    <property type="entry name" value="Bac_surfAg_D15"/>
</dbReference>
<dbReference type="PANTHER" id="PTHR12815">
    <property type="entry name" value="SORTING AND ASSEMBLY MACHINERY SAMM50 PROTEIN FAMILY MEMBER"/>
    <property type="match status" value="1"/>
</dbReference>
<evidence type="ECO:0000313" key="8">
    <source>
        <dbReference type="Proteomes" id="UP000704068"/>
    </source>
</evidence>
<keyword evidence="4" id="KW-0472">Membrane</keyword>
<keyword evidence="5" id="KW-0998">Cell outer membrane</keyword>
<reference evidence="7" key="1">
    <citation type="submission" date="2020-04" db="EMBL/GenBank/DDBJ databases">
        <title>Deep metagenomics examines the oral microbiome during advanced dental caries in children, revealing novel taxa and co-occurrences with host molecules.</title>
        <authorList>
            <person name="Baker J.L."/>
            <person name="Morton J.T."/>
            <person name="Dinis M."/>
            <person name="Alvarez R."/>
            <person name="Tran N.C."/>
            <person name="Knight R."/>
            <person name="Edlund A."/>
        </authorList>
    </citation>
    <scope>NUCLEOTIDE SEQUENCE</scope>
    <source>
        <strain evidence="7">JCVI_34_bin.1</strain>
    </source>
</reference>
<dbReference type="Pfam" id="PF01103">
    <property type="entry name" value="Omp85"/>
    <property type="match status" value="1"/>
</dbReference>
<evidence type="ECO:0000313" key="7">
    <source>
        <dbReference type="EMBL" id="MBF0971103.1"/>
    </source>
</evidence>
<comment type="subcellular location">
    <subcellularLocation>
        <location evidence="1">Membrane</location>
    </subcellularLocation>
</comment>
<dbReference type="Proteomes" id="UP000704068">
    <property type="component" value="Unassembled WGS sequence"/>
</dbReference>
<dbReference type="AlphaFoldDB" id="A0A929RXF1"/>
<evidence type="ECO:0000256" key="2">
    <source>
        <dbReference type="ARBA" id="ARBA00022692"/>
    </source>
</evidence>
<keyword evidence="3" id="KW-0732">Signal</keyword>
<dbReference type="EMBL" id="JABZGR010000039">
    <property type="protein sequence ID" value="MBF0971103.1"/>
    <property type="molecule type" value="Genomic_DNA"/>
</dbReference>
<feature type="domain" description="Bacterial surface antigen (D15)" evidence="6">
    <location>
        <begin position="494"/>
        <end position="693"/>
    </location>
</feature>
<organism evidence="7 8">
    <name type="scientific">Alloprevotella tannerae</name>
    <dbReference type="NCBI Taxonomy" id="76122"/>
    <lineage>
        <taxon>Bacteria</taxon>
        <taxon>Pseudomonadati</taxon>
        <taxon>Bacteroidota</taxon>
        <taxon>Bacteroidia</taxon>
        <taxon>Bacteroidales</taxon>
        <taxon>Prevotellaceae</taxon>
        <taxon>Alloprevotella</taxon>
    </lineage>
</organism>
<keyword evidence="2" id="KW-0812">Transmembrane</keyword>
<evidence type="ECO:0000256" key="4">
    <source>
        <dbReference type="ARBA" id="ARBA00023136"/>
    </source>
</evidence>
<evidence type="ECO:0000256" key="5">
    <source>
        <dbReference type="ARBA" id="ARBA00023237"/>
    </source>
</evidence>
<accession>A0A929RXF1</accession>
<evidence type="ECO:0000259" key="6">
    <source>
        <dbReference type="Pfam" id="PF01103"/>
    </source>
</evidence>
<comment type="caution">
    <text evidence="7">The sequence shown here is derived from an EMBL/GenBank/DDBJ whole genome shotgun (WGS) entry which is preliminary data.</text>
</comment>
<protein>
    <submittedName>
        <fullName evidence="7">BamA/TamA family outer membrane protein</fullName>
    </submittedName>
</protein>
<dbReference type="PANTHER" id="PTHR12815:SF47">
    <property type="entry name" value="TRANSLOCATION AND ASSEMBLY MODULE SUBUNIT TAMA"/>
    <property type="match status" value="1"/>
</dbReference>
<sequence length="725" mass="82592">MLSDVKVESALKQVKPADYIKYVRQQPNARWFSLVKVPLGIYCLSPADTTKRRGRFFRRLGEAPVVYDTAATGASRAALLAALQSRGYLHAAVDTLTQERRRHVRLTYKMRPGVRYVVDSLAYHFDDPGLERAVAALRAKSLLHVGMPLDVSLFNEERNRVITALQNQGYYRINRDFVGYDADTIAGSDRVALTFVFTRPPGIDSLKAYQPFRFRTIKIWDSPSLGADKLAFRKHLYKNHLLIRPDSLYREEDVQDSYSAMNGLSAVRYTTIKFNEPPGDSALLDADITIVRNKPNAVSLELEGTNTSGDLGAALALSFTNRNLFKGAERLLLKGRMAYEAIRGLEGYGNENYLEFSGEASLRFPTFRLPFVRQSARQRLKATSDLSFMYNSQNRPEFHRRVVTGNWAYRWSYHAHPGFQHRFDMISLNYVFMPWISNTFRRDYLNNADPRYSILRASYADLFIMNTGYSFVYNSQQDKERGSVTFSPLTGQLTKGWQLKFGIEAAGNLLHGISKIIKASKNEAGQYRLFNIAYSQYVKVDLDFVRSLRIDSRNTFAFHAAFGLAIPYGNSAVIPYEKRYFAGGANSVRGWNVRSLGPGNYVEKDGKVDFINQTGNMKLDLSFEWRTALFWKFNGAFFVDAGNVWNTRRYENLSGSQFRLRSFHKQLAVAYGLGLRLNLDYFILRLDAGMKAVDPAYPSGRGHYPLIHPKFSRDFALHFAVGLPF</sequence>
<evidence type="ECO:0000256" key="1">
    <source>
        <dbReference type="ARBA" id="ARBA00004370"/>
    </source>
</evidence>
<gene>
    <name evidence="7" type="ORF">HXK21_08720</name>
</gene>
<evidence type="ECO:0000256" key="3">
    <source>
        <dbReference type="ARBA" id="ARBA00022729"/>
    </source>
</evidence>
<name>A0A929RXF1_9BACT</name>
<dbReference type="InterPro" id="IPR039910">
    <property type="entry name" value="D15-like"/>
</dbReference>
<proteinExistence type="predicted"/>